<dbReference type="InterPro" id="IPR020843">
    <property type="entry name" value="ER"/>
</dbReference>
<dbReference type="Pfam" id="PF13602">
    <property type="entry name" value="ADH_zinc_N_2"/>
    <property type="match status" value="1"/>
</dbReference>
<dbReference type="OrthoDB" id="3727682at2"/>
<dbReference type="SMART" id="SM00829">
    <property type="entry name" value="PKS_ER"/>
    <property type="match status" value="1"/>
</dbReference>
<dbReference type="InterPro" id="IPR036291">
    <property type="entry name" value="NAD(P)-bd_dom_sf"/>
</dbReference>
<dbReference type="SUPFAM" id="SSF50129">
    <property type="entry name" value="GroES-like"/>
    <property type="match status" value="1"/>
</dbReference>
<protein>
    <submittedName>
        <fullName evidence="2">NADPH2:quinone reductase</fullName>
    </submittedName>
</protein>
<feature type="domain" description="Enoyl reductase (ER)" evidence="1">
    <location>
        <begin position="10"/>
        <end position="317"/>
    </location>
</feature>
<dbReference type="RefSeq" id="WP_104478997.1">
    <property type="nucleotide sequence ID" value="NZ_CP154825.1"/>
</dbReference>
<dbReference type="Proteomes" id="UP000239203">
    <property type="component" value="Unassembled WGS sequence"/>
</dbReference>
<gene>
    <name evidence="2" type="ORF">CLV40_105271</name>
</gene>
<dbReference type="CDD" id="cd08267">
    <property type="entry name" value="MDR1"/>
    <property type="match status" value="1"/>
</dbReference>
<dbReference type="AlphaFoldDB" id="A0A2S6GTG8"/>
<dbReference type="InterPro" id="IPR013154">
    <property type="entry name" value="ADH-like_N"/>
</dbReference>
<dbReference type="Gene3D" id="3.40.50.720">
    <property type="entry name" value="NAD(P)-binding Rossmann-like Domain"/>
    <property type="match status" value="1"/>
</dbReference>
<dbReference type="InterPro" id="IPR011032">
    <property type="entry name" value="GroES-like_sf"/>
</dbReference>
<accession>A0A2S6GTG8</accession>
<keyword evidence="3" id="KW-1185">Reference proteome</keyword>
<evidence type="ECO:0000313" key="2">
    <source>
        <dbReference type="EMBL" id="PPK68542.1"/>
    </source>
</evidence>
<dbReference type="Pfam" id="PF08240">
    <property type="entry name" value="ADH_N"/>
    <property type="match status" value="1"/>
</dbReference>
<name>A0A2S6GTG8_9PSEU</name>
<evidence type="ECO:0000313" key="3">
    <source>
        <dbReference type="Proteomes" id="UP000239203"/>
    </source>
</evidence>
<dbReference type="SUPFAM" id="SSF51735">
    <property type="entry name" value="NAD(P)-binding Rossmann-fold domains"/>
    <property type="match status" value="1"/>
</dbReference>
<dbReference type="PANTHER" id="PTHR44013:SF1">
    <property type="entry name" value="ZINC-TYPE ALCOHOL DEHYDROGENASE-LIKE PROTEIN C16A3.02C"/>
    <property type="match status" value="1"/>
</dbReference>
<dbReference type="InterPro" id="IPR052733">
    <property type="entry name" value="Chloroplast_QOR"/>
</dbReference>
<dbReference type="EMBL" id="PTIX01000005">
    <property type="protein sequence ID" value="PPK68542.1"/>
    <property type="molecule type" value="Genomic_DNA"/>
</dbReference>
<dbReference type="Gene3D" id="3.90.180.10">
    <property type="entry name" value="Medium-chain alcohol dehydrogenases, catalytic domain"/>
    <property type="match status" value="1"/>
</dbReference>
<comment type="caution">
    <text evidence="2">The sequence shown here is derived from an EMBL/GenBank/DDBJ whole genome shotgun (WGS) entry which is preliminary data.</text>
</comment>
<reference evidence="2 3" key="1">
    <citation type="submission" date="2018-02" db="EMBL/GenBank/DDBJ databases">
        <title>Genomic Encyclopedia of Archaeal and Bacterial Type Strains, Phase II (KMG-II): from individual species to whole genera.</title>
        <authorList>
            <person name="Goeker M."/>
        </authorList>
    </citation>
    <scope>NUCLEOTIDE SEQUENCE [LARGE SCALE GENOMIC DNA]</scope>
    <source>
        <strain evidence="2 3">YU 961-1</strain>
    </source>
</reference>
<dbReference type="GO" id="GO:0016491">
    <property type="term" value="F:oxidoreductase activity"/>
    <property type="evidence" value="ECO:0007669"/>
    <property type="project" value="InterPro"/>
</dbReference>
<evidence type="ECO:0000259" key="1">
    <source>
        <dbReference type="SMART" id="SM00829"/>
    </source>
</evidence>
<organism evidence="2 3">
    <name type="scientific">Actinokineospora auranticolor</name>
    <dbReference type="NCBI Taxonomy" id="155976"/>
    <lineage>
        <taxon>Bacteria</taxon>
        <taxon>Bacillati</taxon>
        <taxon>Actinomycetota</taxon>
        <taxon>Actinomycetes</taxon>
        <taxon>Pseudonocardiales</taxon>
        <taxon>Pseudonocardiaceae</taxon>
        <taxon>Actinokineospora</taxon>
    </lineage>
</organism>
<sequence length="323" mass="34449">MRAAVHTRFGPPDVVRVVETPVPVPRATDVLIKVHATTVTSAECTMRRGEPRWGRVILGLRKPRRGLRTLGLEVAGVVESVGSAVRRFAPGDEVFGFTGFAVGGHAEYLRMPATGSLTLKPIGLSFAQSAAAVDGATTALFFLRDKAKVIPGDHVLVNGASGSIGTYAVQLAKRLGARVTAVCGPSNVDLVRSLGADAVIDYTTTDFTANHDTYDVVFDAVGKSSFQASRAALKRRGKYVPTTGLTNNVWSLWTSVRGGKRVVTGMSVNKSATLPVIKELLETGKLRVVIDKTYPLVDIAEAHRHADTGHKRGNVVVLVVDDQ</sequence>
<proteinExistence type="predicted"/>
<dbReference type="PANTHER" id="PTHR44013">
    <property type="entry name" value="ZINC-TYPE ALCOHOL DEHYDROGENASE-LIKE PROTEIN C16A3.02C"/>
    <property type="match status" value="1"/>
</dbReference>